<evidence type="ECO:0000313" key="1">
    <source>
        <dbReference type="EMBL" id="EPJ39293.1"/>
    </source>
</evidence>
<keyword evidence="2" id="KW-1185">Reference proteome</keyword>
<accession>S4MID5</accession>
<dbReference type="HOGENOM" id="CLU_2453206_0_0_11"/>
<name>S4MID5_9ACTN</name>
<dbReference type="Proteomes" id="UP000015001">
    <property type="component" value="Unassembled WGS sequence"/>
</dbReference>
<sequence>MWCEPCRGGGPPQRRRNLVMALPCAVTPSVSVTRRGRTGSGACPAPRSVSVYGVRSDVRNTVRLGGLPEECLSRTGTRGTSPWWGRVQT</sequence>
<dbReference type="EMBL" id="AOPY01001425">
    <property type="protein sequence ID" value="EPJ39293.1"/>
    <property type="molecule type" value="Genomic_DNA"/>
</dbReference>
<organism evidence="1 2">
    <name type="scientific">Streptomyces afghaniensis 772</name>
    <dbReference type="NCBI Taxonomy" id="1283301"/>
    <lineage>
        <taxon>Bacteria</taxon>
        <taxon>Bacillati</taxon>
        <taxon>Actinomycetota</taxon>
        <taxon>Actinomycetes</taxon>
        <taxon>Kitasatosporales</taxon>
        <taxon>Streptomycetaceae</taxon>
        <taxon>Streptomyces</taxon>
    </lineage>
</organism>
<proteinExistence type="predicted"/>
<protein>
    <submittedName>
        <fullName evidence="1">Uncharacterized protein</fullName>
    </submittedName>
</protein>
<dbReference type="AlphaFoldDB" id="S4MID5"/>
<evidence type="ECO:0000313" key="2">
    <source>
        <dbReference type="Proteomes" id="UP000015001"/>
    </source>
</evidence>
<dbReference type="PATRIC" id="fig|1283301.3.peg.3605"/>
<comment type="caution">
    <text evidence="1">The sequence shown here is derived from an EMBL/GenBank/DDBJ whole genome shotgun (WGS) entry which is preliminary data.</text>
</comment>
<reference evidence="1 2" key="1">
    <citation type="submission" date="2013-02" db="EMBL/GenBank/DDBJ databases">
        <title>Draft Genome Sequence of Streptomyces afghaniensis, Which Produces Compounds of the Julimycin B-Complex.</title>
        <authorList>
            <person name="Gruening B.A."/>
            <person name="Praeg A."/>
            <person name="Erxleben A."/>
            <person name="Guenther S."/>
            <person name="Fiedler H.-P."/>
            <person name="Goodfellow M."/>
            <person name="Mueller M."/>
        </authorList>
    </citation>
    <scope>NUCLEOTIDE SEQUENCE [LARGE SCALE GENOMIC DNA]</scope>
    <source>
        <strain evidence="1 2">772</strain>
    </source>
</reference>
<gene>
    <name evidence="1" type="ORF">STAFG_3635</name>
</gene>